<evidence type="ECO:0000256" key="1">
    <source>
        <dbReference type="SAM" id="Phobius"/>
    </source>
</evidence>
<dbReference type="AlphaFoldDB" id="A0A0V1JJR6"/>
<organism evidence="3 6">
    <name type="scientific">Trichinella pseudospiralis</name>
    <name type="common">Parasitic roundworm</name>
    <dbReference type="NCBI Taxonomy" id="6337"/>
    <lineage>
        <taxon>Eukaryota</taxon>
        <taxon>Metazoa</taxon>
        <taxon>Ecdysozoa</taxon>
        <taxon>Nematoda</taxon>
        <taxon>Enoplea</taxon>
        <taxon>Dorylaimia</taxon>
        <taxon>Trichinellida</taxon>
        <taxon>Trichinellidae</taxon>
        <taxon>Trichinella</taxon>
    </lineage>
</organism>
<protein>
    <recommendedName>
        <fullName evidence="7">Transmembrane protein</fullName>
    </recommendedName>
</protein>
<accession>A0A0V1JJR6</accession>
<comment type="caution">
    <text evidence="3">The sequence shown here is derived from an EMBL/GenBank/DDBJ whole genome shotgun (WGS) entry which is preliminary data.</text>
</comment>
<dbReference type="EMBL" id="JYDS01000002">
    <property type="protein sequence ID" value="KRZ34821.1"/>
    <property type="molecule type" value="Genomic_DNA"/>
</dbReference>
<evidence type="ECO:0000313" key="6">
    <source>
        <dbReference type="Proteomes" id="UP000054805"/>
    </source>
</evidence>
<keyword evidence="6" id="KW-1185">Reference proteome</keyword>
<reference evidence="5 6" key="1">
    <citation type="submission" date="2015-01" db="EMBL/GenBank/DDBJ databases">
        <title>Evolution of Trichinella species and genotypes.</title>
        <authorList>
            <person name="Korhonen P.K."/>
            <person name="Edoardo P."/>
            <person name="Giuseppe L.R."/>
            <person name="Gasser R.B."/>
        </authorList>
    </citation>
    <scope>NUCLEOTIDE SEQUENCE [LARGE SCALE GENOMIC DNA]</scope>
    <source>
        <strain evidence="2">ISS13</strain>
        <strain evidence="4">ISS176</strain>
        <strain evidence="3">ISS588</strain>
    </source>
</reference>
<evidence type="ECO:0000313" key="5">
    <source>
        <dbReference type="Proteomes" id="UP000054632"/>
    </source>
</evidence>
<name>A0A0V1JJR6_TRIPS</name>
<evidence type="ECO:0000313" key="3">
    <source>
        <dbReference type="EMBL" id="KRZ34821.1"/>
    </source>
</evidence>
<evidence type="ECO:0008006" key="7">
    <source>
        <dbReference type="Google" id="ProtNLM"/>
    </source>
</evidence>
<keyword evidence="1" id="KW-1133">Transmembrane helix</keyword>
<keyword evidence="1" id="KW-0812">Transmembrane</keyword>
<dbReference type="Proteomes" id="UP000054826">
    <property type="component" value="Unassembled WGS sequence"/>
</dbReference>
<dbReference type="EMBL" id="JYDV01000001">
    <property type="protein sequence ID" value="KRZ46296.1"/>
    <property type="molecule type" value="Genomic_DNA"/>
</dbReference>
<dbReference type="EMBL" id="JYDR01000003">
    <property type="protein sequence ID" value="KRY78830.1"/>
    <property type="molecule type" value="Genomic_DNA"/>
</dbReference>
<proteinExistence type="predicted"/>
<feature type="transmembrane region" description="Helical" evidence="1">
    <location>
        <begin position="25"/>
        <end position="42"/>
    </location>
</feature>
<sequence length="67" mass="6991">MPISLVGAVTDHVHSAVSVPMANLWWLGHFVSMLILLVGAVTDHVHSAVSVPTANKTASTSTVVNES</sequence>
<gene>
    <name evidence="2" type="ORF">T4A_4332</name>
    <name evidence="3" type="ORF">T4B_9612</name>
    <name evidence="4" type="ORF">T4C_14019</name>
</gene>
<keyword evidence="1" id="KW-0472">Membrane</keyword>
<dbReference type="Proteomes" id="UP000054805">
    <property type="component" value="Unassembled WGS sequence"/>
</dbReference>
<evidence type="ECO:0000313" key="4">
    <source>
        <dbReference type="EMBL" id="KRZ46296.1"/>
    </source>
</evidence>
<evidence type="ECO:0000313" key="2">
    <source>
        <dbReference type="EMBL" id="KRY78830.1"/>
    </source>
</evidence>
<dbReference type="Proteomes" id="UP000054632">
    <property type="component" value="Unassembled WGS sequence"/>
</dbReference>